<proteinExistence type="predicted"/>
<evidence type="ECO:0000313" key="2">
    <source>
        <dbReference type="Proteomes" id="UP000184028"/>
    </source>
</evidence>
<sequence length="167" mass="20109">MTNKHNIHSMADKIHFEEITPLKIIDFSTHLLEYNLKNKKPIELVKTEYITGQTIVLKGNKTDYDNLIEFWLYTQTWYGSEGMDNFYATLIVDELWNYTQWQLYSNRVGICKVADSSEKKRFDIYLSECLKTKIEQEYLIMNPNWDEEKVLFIDDDAYYLYYFWSGE</sequence>
<organism evidence="1 2">
    <name type="scientific">Flavobacterium chilense</name>
    <dbReference type="NCBI Taxonomy" id="946677"/>
    <lineage>
        <taxon>Bacteria</taxon>
        <taxon>Pseudomonadati</taxon>
        <taxon>Bacteroidota</taxon>
        <taxon>Flavobacteriia</taxon>
        <taxon>Flavobacteriales</taxon>
        <taxon>Flavobacteriaceae</taxon>
        <taxon>Flavobacterium</taxon>
    </lineage>
</organism>
<name>A0A1M7DSK4_9FLAO</name>
<accession>A0A1M7DSK4</accession>
<dbReference type="Proteomes" id="UP000184028">
    <property type="component" value="Unassembled WGS sequence"/>
</dbReference>
<reference evidence="2" key="1">
    <citation type="submission" date="2016-11" db="EMBL/GenBank/DDBJ databases">
        <authorList>
            <person name="Varghese N."/>
            <person name="Submissions S."/>
        </authorList>
    </citation>
    <scope>NUCLEOTIDE SEQUENCE [LARGE SCALE GENOMIC DNA]</scope>
    <source>
        <strain evidence="2">DSM 24724</strain>
    </source>
</reference>
<keyword evidence="2" id="KW-1185">Reference proteome</keyword>
<protein>
    <submittedName>
        <fullName evidence="1">Uncharacterized protein</fullName>
    </submittedName>
</protein>
<dbReference type="EMBL" id="FRBT01000002">
    <property type="protein sequence ID" value="SHL82484.1"/>
    <property type="molecule type" value="Genomic_DNA"/>
</dbReference>
<dbReference type="AlphaFoldDB" id="A0A1M7DSK4"/>
<evidence type="ECO:0000313" key="1">
    <source>
        <dbReference type="EMBL" id="SHL82484.1"/>
    </source>
</evidence>
<gene>
    <name evidence="1" type="ORF">SAMN05444484_102706</name>
</gene>